<keyword evidence="5" id="KW-1185">Reference proteome</keyword>
<sequence>MMGNRSPFSQTTASTFDEETGVLFYTLTARNALGCWSYRKGDEFIDSTQWSVKGRVHDFAHPIDVRVDKRGSIWLLNNNYMDILLNMTLPEVTTYEIYTAKVRELIADTVCDI</sequence>
<name>A0A9P0EXZ3_BEMTA</name>
<comment type="subcellular location">
    <subcellularLocation>
        <location evidence="1">Secreted</location>
    </subcellularLocation>
</comment>
<organism evidence="4 5">
    <name type="scientific">Bemisia tabaci</name>
    <name type="common">Sweetpotato whitefly</name>
    <name type="synonym">Aleurodes tabaci</name>
    <dbReference type="NCBI Taxonomy" id="7038"/>
    <lineage>
        <taxon>Eukaryota</taxon>
        <taxon>Metazoa</taxon>
        <taxon>Ecdysozoa</taxon>
        <taxon>Arthropoda</taxon>
        <taxon>Hexapoda</taxon>
        <taxon>Insecta</taxon>
        <taxon>Pterygota</taxon>
        <taxon>Neoptera</taxon>
        <taxon>Paraneoptera</taxon>
        <taxon>Hemiptera</taxon>
        <taxon>Sternorrhyncha</taxon>
        <taxon>Aleyrodoidea</taxon>
        <taxon>Aleyrodidae</taxon>
        <taxon>Aleyrodinae</taxon>
        <taxon>Bemisia</taxon>
    </lineage>
</organism>
<evidence type="ECO:0000256" key="1">
    <source>
        <dbReference type="ARBA" id="ARBA00004613"/>
    </source>
</evidence>
<protein>
    <submittedName>
        <fullName evidence="4">Uncharacterized protein</fullName>
    </submittedName>
</protein>
<dbReference type="Proteomes" id="UP001152759">
    <property type="component" value="Chromosome 10"/>
</dbReference>
<dbReference type="Pfam" id="PF03022">
    <property type="entry name" value="MRJP"/>
    <property type="match status" value="1"/>
</dbReference>
<dbReference type="Gene3D" id="2.120.10.30">
    <property type="entry name" value="TolB, C-terminal domain"/>
    <property type="match status" value="1"/>
</dbReference>
<dbReference type="PANTHER" id="PTHR10009">
    <property type="entry name" value="PROTEIN YELLOW-RELATED"/>
    <property type="match status" value="1"/>
</dbReference>
<evidence type="ECO:0000256" key="2">
    <source>
        <dbReference type="ARBA" id="ARBA00009127"/>
    </source>
</evidence>
<dbReference type="AlphaFoldDB" id="A0A9P0EXZ3"/>
<dbReference type="GO" id="GO:0005576">
    <property type="term" value="C:extracellular region"/>
    <property type="evidence" value="ECO:0007669"/>
    <property type="project" value="UniProtKB-SubCell"/>
</dbReference>
<proteinExistence type="inferred from homology"/>
<keyword evidence="3" id="KW-0964">Secreted</keyword>
<accession>A0A9P0EXZ3</accession>
<comment type="similarity">
    <text evidence="2">Belongs to the major royal jelly protein family.</text>
</comment>
<dbReference type="EMBL" id="OU963871">
    <property type="protein sequence ID" value="CAH0383661.1"/>
    <property type="molecule type" value="Genomic_DNA"/>
</dbReference>
<evidence type="ECO:0000313" key="4">
    <source>
        <dbReference type="EMBL" id="CAH0383661.1"/>
    </source>
</evidence>
<reference evidence="4" key="1">
    <citation type="submission" date="2021-12" db="EMBL/GenBank/DDBJ databases">
        <authorList>
            <person name="King R."/>
        </authorList>
    </citation>
    <scope>NUCLEOTIDE SEQUENCE</scope>
</reference>
<dbReference type="InterPro" id="IPR011042">
    <property type="entry name" value="6-blade_b-propeller_TolB-like"/>
</dbReference>
<evidence type="ECO:0000256" key="3">
    <source>
        <dbReference type="ARBA" id="ARBA00022525"/>
    </source>
</evidence>
<evidence type="ECO:0000313" key="5">
    <source>
        <dbReference type="Proteomes" id="UP001152759"/>
    </source>
</evidence>
<dbReference type="InterPro" id="IPR017996">
    <property type="entry name" value="MRJP/yellow-related"/>
</dbReference>
<gene>
    <name evidence="4" type="ORF">BEMITA_LOCUS3096</name>
</gene>
<dbReference type="PANTHER" id="PTHR10009:SF11">
    <property type="entry name" value="RH54244P"/>
    <property type="match status" value="1"/>
</dbReference>